<dbReference type="Proteomes" id="UP000291301">
    <property type="component" value="Unassembled WGS sequence"/>
</dbReference>
<protein>
    <recommendedName>
        <fullName evidence="2">Tetrapyrrole biosynthesis uroporphyrinogen III synthase domain-containing protein</fullName>
    </recommendedName>
</protein>
<feature type="region of interest" description="Disordered" evidence="1">
    <location>
        <begin position="1"/>
        <end position="43"/>
    </location>
</feature>
<name>A0A4R0PDN7_9HYPH</name>
<feature type="domain" description="Tetrapyrrole biosynthesis uroporphyrinogen III synthase" evidence="2">
    <location>
        <begin position="59"/>
        <end position="276"/>
    </location>
</feature>
<reference evidence="3 4" key="1">
    <citation type="journal article" date="2015" name="Antonie Van Leeuwenhoek">
        <title>Oricola cellulosilytica gen. nov., sp. nov., a cellulose-degrading bacterium of the family Phyllobacteriaceae isolated from surface seashore water, and emended descriptions of Mesorhizobium loti and Phyllobacterium myrsinacearum.</title>
        <authorList>
            <person name="Hameed A."/>
            <person name="Shahina M."/>
            <person name="Lai W.A."/>
            <person name="Lin S.Y."/>
            <person name="Young L.S."/>
            <person name="Liu Y.C."/>
            <person name="Hsu Y.H."/>
            <person name="Young C.C."/>
        </authorList>
    </citation>
    <scope>NUCLEOTIDE SEQUENCE [LARGE SCALE GENOMIC DNA]</scope>
    <source>
        <strain evidence="3 4">KCTC 52183</strain>
    </source>
</reference>
<sequence length="288" mass="30672">MRTPSRSPDPSGAPPTSDARRAKRFVNGPGRTSSPPGPSIMAQTGPAILVTRPQPGADSTAARLSAMGYRPLVLPLTEVTPVPPALGPAETAALDGVVVTSGNALRHAPPDLLASLLEKPLFTVGDATMEEARTHGFTDTRSAAGDVDDLVRLLSETQKPFARLLYLCGRRRTGDLDRKLAELGIRTVVAEVYATDKVSYTAHKLNAIFRDQDVVGAIFHSAFSASLFRQYVDTKSVQLTDKLFFFALSNRVARSLSSIPQSCIHVAAVPTEDALLASIAEVFPVVGN</sequence>
<dbReference type="GO" id="GO:0004852">
    <property type="term" value="F:uroporphyrinogen-III synthase activity"/>
    <property type="evidence" value="ECO:0007669"/>
    <property type="project" value="InterPro"/>
</dbReference>
<comment type="caution">
    <text evidence="3">The sequence shown here is derived from an EMBL/GenBank/DDBJ whole genome shotgun (WGS) entry which is preliminary data.</text>
</comment>
<dbReference type="Pfam" id="PF02602">
    <property type="entry name" value="HEM4"/>
    <property type="match status" value="1"/>
</dbReference>
<dbReference type="Gene3D" id="3.40.50.10090">
    <property type="match status" value="2"/>
</dbReference>
<organism evidence="3 4">
    <name type="scientific">Oricola cellulosilytica</name>
    <dbReference type="NCBI Taxonomy" id="1429082"/>
    <lineage>
        <taxon>Bacteria</taxon>
        <taxon>Pseudomonadati</taxon>
        <taxon>Pseudomonadota</taxon>
        <taxon>Alphaproteobacteria</taxon>
        <taxon>Hyphomicrobiales</taxon>
        <taxon>Ahrensiaceae</taxon>
        <taxon>Oricola</taxon>
    </lineage>
</organism>
<keyword evidence="4" id="KW-1185">Reference proteome</keyword>
<evidence type="ECO:0000313" key="4">
    <source>
        <dbReference type="Proteomes" id="UP000291301"/>
    </source>
</evidence>
<gene>
    <name evidence="3" type="ORF">E0D97_00125</name>
</gene>
<evidence type="ECO:0000313" key="3">
    <source>
        <dbReference type="EMBL" id="TCD15885.1"/>
    </source>
</evidence>
<dbReference type="InterPro" id="IPR036108">
    <property type="entry name" value="4pyrrol_syn_uPrphyn_synt_sf"/>
</dbReference>
<dbReference type="InterPro" id="IPR003754">
    <property type="entry name" value="4pyrrol_synth_uPrphyn_synth"/>
</dbReference>
<proteinExistence type="predicted"/>
<dbReference type="SUPFAM" id="SSF69618">
    <property type="entry name" value="HemD-like"/>
    <property type="match status" value="1"/>
</dbReference>
<dbReference type="AlphaFoldDB" id="A0A4R0PDN7"/>
<dbReference type="EMBL" id="SJST01000001">
    <property type="protein sequence ID" value="TCD15885.1"/>
    <property type="molecule type" value="Genomic_DNA"/>
</dbReference>
<evidence type="ECO:0000256" key="1">
    <source>
        <dbReference type="SAM" id="MobiDB-lite"/>
    </source>
</evidence>
<accession>A0A4R0PDN7</accession>
<dbReference type="GO" id="GO:0033014">
    <property type="term" value="P:tetrapyrrole biosynthetic process"/>
    <property type="evidence" value="ECO:0007669"/>
    <property type="project" value="InterPro"/>
</dbReference>
<dbReference type="CDD" id="cd06578">
    <property type="entry name" value="HemD"/>
    <property type="match status" value="1"/>
</dbReference>
<evidence type="ECO:0000259" key="2">
    <source>
        <dbReference type="Pfam" id="PF02602"/>
    </source>
</evidence>